<sequence>MDKNFITIVPNKNPFKDFGVVNVDIKELIVAKKQKAIKFICFIDDIQNLKELDIIEQKFIEKFGEEIRFKFQIEYSKENLSNEEKKLIVDRVIKDIKRIKVVAKSFLAFYNVIINNDNIIIELKNDISLTYLMQNKIDLKIQEGLTEFGINSEVKFSIGNFEKEKKQIEEEIIKKEETYHNNFEKTQKENIKVPKTTTSKNKDLIYGREIKDKTISFQELEYIHQNDTCTLEGEVFSYTEKALRTEKTLVTFAITDYTDSIIVKTFLKKNEKINLKKGMWVKIKGKKSIDSYNNNEEYIMVNSIMEIAPKIKGRIDSYPEKRIELHAHTKMSEMDAVVEVSDLVSQAAKWGHKAIAITDHGVVHAFPAAYKTAKKYNDFKVIFGCEVYLVDDELHMVKNPRDVAIEEETYVVFDIETTGFDPYNDKIIEIGAVKLKGNKIIDKYSTFISPERKIPDEIIKLTNITDEMVKDAPTIEKELPNFLKFIEDTTLVAHNASFDVGFITQKSKLINIELSPSVIDTLQWSRNIRKDKSRHGLKSICKDYGINLDNHHRAIDDAEATAEVFKKFINIVLKEGAYKLNEVDSIFKNDIKNASTYHAIILVKNKVGLKNLYELVSEAHINYFHRKPRVPKSLLRKLREGLIVGSACESGEVIQAYVRGKAKEEIEKLAEFYDYLEIQPRSNNMFMIENGSMKNVDELLEMNKYIYKLGKKQNKLVVATGDVHYMNEEDNIYRKILLYGKGFKDFDTDNKLYFRTTDDMIKEFSYLGNEVAQEVVITNPNLIADEIEEVKPVPDGFYPPKLDNAEETVRKMTYEKAYEIYGNPLPERIEKRLERELNAIIGNGFSVLYLSAQKLVKESLDNGYLVGSRGSVGSSLVAFMMGITEVNALYPHYICPSCKNSEFMNQEGSGVDLPDKICPKCGTQYKKDGHSIPFEVFMGFNGDKVPDIDLNFSGEYQSEIHRFTERLFGKENVFKAGTISTLAERNAYGYVKKYCEENNINLRSAEMTRLAKGCENVKKTTGQHPGGMIVVPKGHSIYEFCPVQKPANDQKSDSITTHYDYHVMDEQLVKLDILGHDDPTTIKLLQDYTNVDIYEVPLADKETLKLFSSTESLGVTQEDIGSKVGTFGIPEFGTQFVRQMLLDTMPTTFAELVRISGLSHGTDVWLNNAQEFVRAGKCTLSEVISVRDDIMNYLIDNGIEKGTAFKIMEFVRKGRPSKEHEQWEEYSKLMKEHGVKDWYIESCRRIKYMFPKGHAVAYVMMAMRIAYFKVHYPLAFYAAYLSRKAEDFNSDIMLKDIDFIKKYRLELASNGKLDVKGKAELSLCEIIIEMNARGFSFLDIDIYESDGFKFTIENGKIRVPLIGLNGLGTSVVENIINERKIGKFISYEDLKRRTKASQTVVDKLKEVNAIEGLNDTNQISLF</sequence>
<dbReference type="CDD" id="cd04484">
    <property type="entry name" value="polC_OBF"/>
    <property type="match status" value="1"/>
</dbReference>
<dbReference type="GO" id="GO:0006261">
    <property type="term" value="P:DNA-templated DNA replication"/>
    <property type="evidence" value="ECO:0007669"/>
    <property type="project" value="UniProtKB-UniRule"/>
</dbReference>
<dbReference type="InterPro" id="IPR044923">
    <property type="entry name" value="PolC_middle_finger_sf"/>
</dbReference>
<dbReference type="NCBIfam" id="TIGR00573">
    <property type="entry name" value="dnaq"/>
    <property type="match status" value="1"/>
</dbReference>
<keyword evidence="4 11" id="KW-0548">Nucleotidyltransferase</keyword>
<dbReference type="PANTHER" id="PTHR32294:SF5">
    <property type="entry name" value="DNA POLYMERASE III POLC-TYPE"/>
    <property type="match status" value="1"/>
</dbReference>
<keyword evidence="8 11" id="KW-0269">Exonuclease</keyword>
<dbReference type="InterPro" id="IPR011708">
    <property type="entry name" value="DNA_pol3_alpha_NTPase_dom"/>
</dbReference>
<evidence type="ECO:0000256" key="3">
    <source>
        <dbReference type="ARBA" id="ARBA00022679"/>
    </source>
</evidence>
<evidence type="ECO:0000259" key="12">
    <source>
        <dbReference type="SMART" id="SM00479"/>
    </source>
</evidence>
<dbReference type="InterPro" id="IPR004805">
    <property type="entry name" value="DnaE2/DnaE/PolC"/>
</dbReference>
<evidence type="ECO:0000313" key="14">
    <source>
        <dbReference type="EMBL" id="TDT71754.1"/>
    </source>
</evidence>
<evidence type="ECO:0000256" key="9">
    <source>
        <dbReference type="ARBA" id="ARBA00022932"/>
    </source>
</evidence>
<dbReference type="SUPFAM" id="SSF160975">
    <property type="entry name" value="AF1531-like"/>
    <property type="match status" value="1"/>
</dbReference>
<evidence type="ECO:0000256" key="5">
    <source>
        <dbReference type="ARBA" id="ARBA00022705"/>
    </source>
</evidence>
<reference evidence="14 15" key="1">
    <citation type="submission" date="2019-03" db="EMBL/GenBank/DDBJ databases">
        <title>Genomic Encyclopedia of Type Strains, Phase IV (KMG-IV): sequencing the most valuable type-strain genomes for metagenomic binning, comparative biology and taxonomic classification.</title>
        <authorList>
            <person name="Goeker M."/>
        </authorList>
    </citation>
    <scope>NUCLEOTIDE SEQUENCE [LARGE SCALE GENOMIC DNA]</scope>
    <source>
        <strain evidence="14 15">DSM 100055</strain>
    </source>
</reference>
<protein>
    <recommendedName>
        <fullName evidence="11">DNA polymerase III PolC-type</fullName>
        <shortName evidence="11">PolIII</shortName>
        <ecNumber evidence="11">2.7.7.7</ecNumber>
    </recommendedName>
</protein>
<dbReference type="PANTHER" id="PTHR32294">
    <property type="entry name" value="DNA POLYMERASE III SUBUNIT ALPHA"/>
    <property type="match status" value="1"/>
</dbReference>
<feature type="domain" description="Polymerase/histidinol phosphatase N-terminal" evidence="13">
    <location>
        <begin position="323"/>
        <end position="391"/>
    </location>
</feature>
<keyword evidence="15" id="KW-1185">Reference proteome</keyword>
<keyword evidence="6 11" id="KW-0540">Nuclease</keyword>
<dbReference type="InterPro" id="IPR006308">
    <property type="entry name" value="Pol_III_a_PolC-type_gram_pos"/>
</dbReference>
<evidence type="ECO:0000256" key="8">
    <source>
        <dbReference type="ARBA" id="ARBA00022839"/>
    </source>
</evidence>
<dbReference type="Pfam" id="PF17657">
    <property type="entry name" value="DNA_pol3_finger"/>
    <property type="match status" value="1"/>
</dbReference>
<dbReference type="Pfam" id="PF00929">
    <property type="entry name" value="RNase_T"/>
    <property type="match status" value="1"/>
</dbReference>
<evidence type="ECO:0000259" key="13">
    <source>
        <dbReference type="SMART" id="SM00481"/>
    </source>
</evidence>
<organism evidence="14 15">
    <name type="scientific">Hypnocyclicus thermotrophus</name>
    <dbReference type="NCBI Taxonomy" id="1627895"/>
    <lineage>
        <taxon>Bacteria</taxon>
        <taxon>Fusobacteriati</taxon>
        <taxon>Fusobacteriota</taxon>
        <taxon>Fusobacteriia</taxon>
        <taxon>Fusobacteriales</taxon>
        <taxon>Fusobacteriaceae</taxon>
        <taxon>Hypnocyclicus</taxon>
    </lineage>
</organism>
<dbReference type="GO" id="GO:0008408">
    <property type="term" value="F:3'-5' exonuclease activity"/>
    <property type="evidence" value="ECO:0007669"/>
    <property type="project" value="UniProtKB-UniRule"/>
</dbReference>
<dbReference type="NCBIfam" id="NF001688">
    <property type="entry name" value="PRK00448.1"/>
    <property type="match status" value="1"/>
</dbReference>
<proteinExistence type="inferred from homology"/>
<dbReference type="GO" id="GO:0003887">
    <property type="term" value="F:DNA-directed DNA polymerase activity"/>
    <property type="evidence" value="ECO:0007669"/>
    <property type="project" value="UniProtKB-UniRule"/>
</dbReference>
<dbReference type="Gene3D" id="6.10.140.1510">
    <property type="match status" value="1"/>
</dbReference>
<evidence type="ECO:0000256" key="4">
    <source>
        <dbReference type="ARBA" id="ARBA00022695"/>
    </source>
</evidence>
<evidence type="ECO:0000256" key="6">
    <source>
        <dbReference type="ARBA" id="ARBA00022722"/>
    </source>
</evidence>
<evidence type="ECO:0000256" key="10">
    <source>
        <dbReference type="ARBA" id="ARBA00049244"/>
    </source>
</evidence>
<comment type="caution">
    <text evidence="14">The sequence shown here is derived from an EMBL/GenBank/DDBJ whole genome shotgun (WGS) entry which is preliminary data.</text>
</comment>
<gene>
    <name evidence="11" type="primary">polC</name>
    <name evidence="14" type="ORF">EV215_0438</name>
</gene>
<evidence type="ECO:0000256" key="2">
    <source>
        <dbReference type="ARBA" id="ARBA00022490"/>
    </source>
</evidence>
<evidence type="ECO:0000256" key="7">
    <source>
        <dbReference type="ARBA" id="ARBA00022801"/>
    </source>
</evidence>
<dbReference type="Gene3D" id="3.20.20.140">
    <property type="entry name" value="Metal-dependent hydrolases"/>
    <property type="match status" value="2"/>
</dbReference>
<dbReference type="Gene3D" id="2.40.50.140">
    <property type="entry name" value="Nucleic acid-binding proteins"/>
    <property type="match status" value="1"/>
</dbReference>
<dbReference type="CDD" id="cd07435">
    <property type="entry name" value="PHP_PolIIIA_POLC"/>
    <property type="match status" value="1"/>
</dbReference>
<accession>A0AA46DZI6</accession>
<name>A0AA46DZI6_9FUSO</name>
<dbReference type="InterPro" id="IPR004013">
    <property type="entry name" value="PHP_dom"/>
</dbReference>
<dbReference type="InterPro" id="IPR040982">
    <property type="entry name" value="DNA_pol3_finger"/>
</dbReference>
<dbReference type="SMART" id="SM00479">
    <property type="entry name" value="EXOIII"/>
    <property type="match status" value="1"/>
</dbReference>
<dbReference type="GO" id="GO:0005737">
    <property type="term" value="C:cytoplasm"/>
    <property type="evidence" value="ECO:0007669"/>
    <property type="project" value="UniProtKB-SubCell"/>
</dbReference>
<evidence type="ECO:0000256" key="11">
    <source>
        <dbReference type="HAMAP-Rule" id="MF_00356"/>
    </source>
</evidence>
<dbReference type="Proteomes" id="UP000294678">
    <property type="component" value="Unassembled WGS sequence"/>
</dbReference>
<dbReference type="SMART" id="SM00481">
    <property type="entry name" value="POLIIIAc"/>
    <property type="match status" value="1"/>
</dbReference>
<keyword evidence="3 11" id="KW-0808">Transferase</keyword>
<comment type="catalytic activity">
    <reaction evidence="10 11">
        <text>DNA(n) + a 2'-deoxyribonucleoside 5'-triphosphate = DNA(n+1) + diphosphate</text>
        <dbReference type="Rhea" id="RHEA:22508"/>
        <dbReference type="Rhea" id="RHEA-COMP:17339"/>
        <dbReference type="Rhea" id="RHEA-COMP:17340"/>
        <dbReference type="ChEBI" id="CHEBI:33019"/>
        <dbReference type="ChEBI" id="CHEBI:61560"/>
        <dbReference type="ChEBI" id="CHEBI:173112"/>
        <dbReference type="EC" id="2.7.7.7"/>
    </reaction>
</comment>
<dbReference type="Pfam" id="PF02811">
    <property type="entry name" value="PHP"/>
    <property type="match status" value="1"/>
</dbReference>
<dbReference type="InterPro" id="IPR003141">
    <property type="entry name" value="Pol/His_phosphatase_N"/>
</dbReference>
<keyword evidence="7 11" id="KW-0378">Hydrolase</keyword>
<dbReference type="NCBIfam" id="TIGR01405">
    <property type="entry name" value="polC_Gram_pos"/>
    <property type="match status" value="1"/>
</dbReference>
<dbReference type="InterPro" id="IPR012337">
    <property type="entry name" value="RNaseH-like_sf"/>
</dbReference>
<keyword evidence="9 11" id="KW-0239">DNA-directed DNA polymerase</keyword>
<dbReference type="InterPro" id="IPR012340">
    <property type="entry name" value="NA-bd_OB-fold"/>
</dbReference>
<keyword evidence="2 11" id="KW-0963">Cytoplasm</keyword>
<comment type="function">
    <text evidence="1 11">Required for replicative DNA synthesis. This DNA polymerase also exhibits 3' to 5' exonuclease activity.</text>
</comment>
<feature type="domain" description="Exonuclease" evidence="12">
    <location>
        <begin position="409"/>
        <end position="574"/>
    </location>
</feature>
<dbReference type="InterPro" id="IPR006054">
    <property type="entry name" value="DnaQ"/>
</dbReference>
<dbReference type="HAMAP" id="MF_00356">
    <property type="entry name" value="DNApol_PolC"/>
    <property type="match status" value="1"/>
</dbReference>
<dbReference type="SUPFAM" id="SSF53098">
    <property type="entry name" value="Ribonuclease H-like"/>
    <property type="match status" value="1"/>
</dbReference>
<dbReference type="RefSeq" id="WP_134112350.1">
    <property type="nucleotide sequence ID" value="NZ_SOBG01000002.1"/>
</dbReference>
<dbReference type="GO" id="GO:0003677">
    <property type="term" value="F:DNA binding"/>
    <property type="evidence" value="ECO:0007669"/>
    <property type="project" value="UniProtKB-UniRule"/>
</dbReference>
<dbReference type="Gene3D" id="3.30.420.10">
    <property type="entry name" value="Ribonuclease H-like superfamily/Ribonuclease H"/>
    <property type="match status" value="1"/>
</dbReference>
<dbReference type="CDD" id="cd06127">
    <property type="entry name" value="DEDDh"/>
    <property type="match status" value="1"/>
</dbReference>
<evidence type="ECO:0000256" key="1">
    <source>
        <dbReference type="ARBA" id="ARBA00003452"/>
    </source>
</evidence>
<dbReference type="InterPro" id="IPR013520">
    <property type="entry name" value="Ribonucl_H"/>
</dbReference>
<dbReference type="EC" id="2.7.7.7" evidence="11"/>
<dbReference type="InterPro" id="IPR036397">
    <property type="entry name" value="RNaseH_sf"/>
</dbReference>
<keyword evidence="5 11" id="KW-0235">DNA replication</keyword>
<dbReference type="EMBL" id="SOBG01000002">
    <property type="protein sequence ID" value="TDT71754.1"/>
    <property type="molecule type" value="Genomic_DNA"/>
</dbReference>
<dbReference type="InterPro" id="IPR029460">
    <property type="entry name" value="DNAPol_HHH"/>
</dbReference>
<dbReference type="Pfam" id="PF07733">
    <property type="entry name" value="DNA_pol3_alpha"/>
    <property type="match status" value="2"/>
</dbReference>
<evidence type="ECO:0000313" key="15">
    <source>
        <dbReference type="Proteomes" id="UP000294678"/>
    </source>
</evidence>
<dbReference type="Gene3D" id="3.30.1900.20">
    <property type="match status" value="2"/>
</dbReference>
<dbReference type="Pfam" id="PF14579">
    <property type="entry name" value="HHH_6"/>
    <property type="match status" value="1"/>
</dbReference>
<dbReference type="Gene3D" id="1.10.150.700">
    <property type="entry name" value="PolC, middle finger domain"/>
    <property type="match status" value="1"/>
</dbReference>
<comment type="similarity">
    <text evidence="11">Belongs to the DNA polymerase type-C family. PolC subfamily.</text>
</comment>
<dbReference type="FunFam" id="3.30.420.10:FF:000045">
    <property type="entry name" value="3'-5' exonuclease DinG"/>
    <property type="match status" value="1"/>
</dbReference>
<dbReference type="Gene3D" id="1.10.150.870">
    <property type="match status" value="1"/>
</dbReference>
<comment type="subcellular location">
    <subcellularLocation>
        <location evidence="11">Cytoplasm</location>
    </subcellularLocation>
</comment>